<dbReference type="AlphaFoldDB" id="A0A158M8N1"/>
<dbReference type="EMBL" id="JFZZ01000038">
    <property type="protein sequence ID" value="KAK96567.1"/>
    <property type="molecule type" value="Genomic_DNA"/>
</dbReference>
<dbReference type="RefSeq" id="WP_005014114.1">
    <property type="nucleotide sequence ID" value="NZ_JFZZ01000038.1"/>
</dbReference>
<dbReference type="InterPro" id="IPR006121">
    <property type="entry name" value="HMA_dom"/>
</dbReference>
<organism evidence="3 4">
    <name type="scientific">Bordetella holmesii CDC-H585-BH</name>
    <dbReference type="NCBI Taxonomy" id="1331206"/>
    <lineage>
        <taxon>Bacteria</taxon>
        <taxon>Pseudomonadati</taxon>
        <taxon>Pseudomonadota</taxon>
        <taxon>Betaproteobacteria</taxon>
        <taxon>Burkholderiales</taxon>
        <taxon>Alcaligenaceae</taxon>
        <taxon>Bordetella</taxon>
    </lineage>
</organism>
<dbReference type="InterPro" id="IPR036163">
    <property type="entry name" value="HMA_dom_sf"/>
</dbReference>
<sequence>MSVAFIVPDMTCGHCVKTITQAVQNAVPGAQVQIDLPAHRVTVSPAEGADAAEAAIRQAGYDPKKQ</sequence>
<dbReference type="STRING" id="35814.BBB42_10430"/>
<dbReference type="Proteomes" id="UP000026682">
    <property type="component" value="Unassembled WGS sequence"/>
</dbReference>
<dbReference type="GO" id="GO:0046872">
    <property type="term" value="F:metal ion binding"/>
    <property type="evidence" value="ECO:0007669"/>
    <property type="project" value="UniProtKB-KW"/>
</dbReference>
<evidence type="ECO:0000313" key="3">
    <source>
        <dbReference type="EMBL" id="KAK96567.1"/>
    </source>
</evidence>
<feature type="domain" description="HMA" evidence="2">
    <location>
        <begin position="1"/>
        <end position="64"/>
    </location>
</feature>
<dbReference type="SUPFAM" id="SSF55008">
    <property type="entry name" value="HMA, heavy metal-associated domain"/>
    <property type="match status" value="1"/>
</dbReference>
<dbReference type="PROSITE" id="PS50846">
    <property type="entry name" value="HMA_2"/>
    <property type="match status" value="1"/>
</dbReference>
<reference evidence="3 4" key="1">
    <citation type="submission" date="2014-03" db="EMBL/GenBank/DDBJ databases">
        <title>Genome sequence of Bordetella holmseii.</title>
        <authorList>
            <person name="Harvill E."/>
            <person name="Goodfield L.L."/>
            <person name="Ivanov Y."/>
            <person name="Meyer J.A."/>
            <person name="Newth C."/>
            <person name="Cassiday P."/>
            <person name="Tondella M.L."/>
            <person name="Liao P."/>
            <person name="Zimmerman J."/>
            <person name="Meert K."/>
            <person name="Wessel D."/>
            <person name="Berger J."/>
            <person name="Dean J.M."/>
            <person name="Holubkov R."/>
            <person name="Burr J."/>
            <person name="Liu T."/>
            <person name="Brinkac L.M."/>
            <person name="Sanka R."/>
            <person name="Kim M."/>
            <person name="Losada L."/>
        </authorList>
    </citation>
    <scope>NUCLEOTIDE SEQUENCE [LARGE SCALE GENOMIC DNA]</scope>
    <source>
        <strain evidence="3 4">CDC-H585-BH</strain>
    </source>
</reference>
<evidence type="ECO:0000259" key="2">
    <source>
        <dbReference type="PROSITE" id="PS50846"/>
    </source>
</evidence>
<dbReference type="GeneID" id="93119753"/>
<protein>
    <submittedName>
        <fullName evidence="3">Heavy metal-associated domain protein</fullName>
    </submittedName>
</protein>
<dbReference type="PATRIC" id="fig|1331206.3.peg.853"/>
<name>A0A158M8N1_9BORD</name>
<dbReference type="Pfam" id="PF00403">
    <property type="entry name" value="HMA"/>
    <property type="match status" value="1"/>
</dbReference>
<evidence type="ECO:0000256" key="1">
    <source>
        <dbReference type="ARBA" id="ARBA00022723"/>
    </source>
</evidence>
<accession>A0A158M8N1</accession>
<gene>
    <name evidence="3" type="ORF">L497_1423</name>
</gene>
<proteinExistence type="predicted"/>
<dbReference type="Gene3D" id="3.30.70.100">
    <property type="match status" value="1"/>
</dbReference>
<comment type="caution">
    <text evidence="3">The sequence shown here is derived from an EMBL/GenBank/DDBJ whole genome shotgun (WGS) entry which is preliminary data.</text>
</comment>
<dbReference type="InterPro" id="IPR017969">
    <property type="entry name" value="Heavy-metal-associated_CS"/>
</dbReference>
<keyword evidence="1" id="KW-0479">Metal-binding</keyword>
<evidence type="ECO:0000313" key="4">
    <source>
        <dbReference type="Proteomes" id="UP000026682"/>
    </source>
</evidence>
<dbReference type="PROSITE" id="PS01047">
    <property type="entry name" value="HMA_1"/>
    <property type="match status" value="1"/>
</dbReference>
<dbReference type="CDD" id="cd00371">
    <property type="entry name" value="HMA"/>
    <property type="match status" value="1"/>
</dbReference>